<dbReference type="SUPFAM" id="SSF53474">
    <property type="entry name" value="alpha/beta-Hydrolases"/>
    <property type="match status" value="1"/>
</dbReference>
<evidence type="ECO:0000259" key="3">
    <source>
        <dbReference type="Pfam" id="PF05448"/>
    </source>
</evidence>
<name>A0A146GC94_TERSA</name>
<evidence type="ECO:0000256" key="2">
    <source>
        <dbReference type="PIRSR" id="PIRSR639069-2"/>
    </source>
</evidence>
<comment type="caution">
    <text evidence="4">The sequence shown here is derived from an EMBL/GenBank/DDBJ whole genome shotgun (WGS) entry which is preliminary data.</text>
</comment>
<dbReference type="PANTHER" id="PTHR40111">
    <property type="entry name" value="CEPHALOSPORIN-C DEACETYLASE"/>
    <property type="match status" value="1"/>
</dbReference>
<accession>A0A146GC94</accession>
<dbReference type="RefSeq" id="WP_075079829.1">
    <property type="nucleotide sequence ID" value="NZ_BDCO01000002.1"/>
</dbReference>
<protein>
    <submittedName>
        <fullName evidence="4">Cephalosporin-C deacetylase</fullName>
    </submittedName>
</protein>
<feature type="binding site" evidence="2">
    <location>
        <position position="93"/>
    </location>
    <ligand>
        <name>substrate</name>
    </ligand>
</feature>
<dbReference type="PANTHER" id="PTHR40111:SF1">
    <property type="entry name" value="CEPHALOSPORIN-C DEACETYLASE"/>
    <property type="match status" value="1"/>
</dbReference>
<evidence type="ECO:0000313" key="4">
    <source>
        <dbReference type="EMBL" id="GAT34178.1"/>
    </source>
</evidence>
<evidence type="ECO:0000313" key="5">
    <source>
        <dbReference type="Proteomes" id="UP000076023"/>
    </source>
</evidence>
<dbReference type="InParanoid" id="A0A146GC94"/>
<dbReference type="STRING" id="690879.TSACC_22602"/>
<dbReference type="GO" id="GO:0052689">
    <property type="term" value="F:carboxylic ester hydrolase activity"/>
    <property type="evidence" value="ECO:0007669"/>
    <property type="project" value="TreeGrafter"/>
</dbReference>
<dbReference type="InterPro" id="IPR008391">
    <property type="entry name" value="AXE1_dom"/>
</dbReference>
<dbReference type="Proteomes" id="UP000076023">
    <property type="component" value="Unassembled WGS sequence"/>
</dbReference>
<reference evidence="5" key="1">
    <citation type="journal article" date="2017" name="Genome Announc.">
        <title>Draft Genome Sequence of Terrimicrobium sacchariphilum NM-5T, a Facultative Anaerobic Soil Bacterium of the Class Spartobacteria.</title>
        <authorList>
            <person name="Qiu Y.L."/>
            <person name="Tourlousse D.M."/>
            <person name="Matsuura N."/>
            <person name="Ohashi A."/>
            <person name="Sekiguchi Y."/>
        </authorList>
    </citation>
    <scope>NUCLEOTIDE SEQUENCE [LARGE SCALE GENOMIC DNA]</scope>
    <source>
        <strain evidence="5">NM-5</strain>
    </source>
</reference>
<evidence type="ECO:0000256" key="1">
    <source>
        <dbReference type="PIRSR" id="PIRSR639069-1"/>
    </source>
</evidence>
<dbReference type="OrthoDB" id="9770528at2"/>
<keyword evidence="5" id="KW-1185">Reference proteome</keyword>
<feature type="domain" description="Acetyl xylan esterase" evidence="3">
    <location>
        <begin position="1"/>
        <end position="319"/>
    </location>
</feature>
<dbReference type="EMBL" id="BDCO01000002">
    <property type="protein sequence ID" value="GAT34178.1"/>
    <property type="molecule type" value="Genomic_DNA"/>
</dbReference>
<feature type="active site" description="Charge relay system" evidence="1">
    <location>
        <position position="303"/>
    </location>
</feature>
<proteinExistence type="predicted"/>
<gene>
    <name evidence="4" type="ORF">TSACC_22602</name>
</gene>
<dbReference type="InterPro" id="IPR029058">
    <property type="entry name" value="AB_hydrolase_fold"/>
</dbReference>
<feature type="active site" description="Nucleophile" evidence="1">
    <location>
        <position position="184"/>
    </location>
</feature>
<sequence>MPLVDKPLADLKEYYGISPRPSDFNEYWDAALTELDATDPAPKLERSKEIDPRNAEAFDLWFTGVGGARIYAKYLRPKKREGKLPAILHFHGYTGNSGEWADKLNYVGEGFVAAALDCRGQGGKSEDSGAVKGNTHHGHIIRGLDDAPEKLLFRSIFLDTAQLARVIMSFEEVDASRVATFGGSQGGALSLVCAALEPRIKKCVSVFPFLSDYRRIWEMDLYKDAYAELRTFFRHFDPLHEREDEIFNKLGYIDIKNLTPRIKADVLMAITLMDTICPPSTQFAAFNNISAKKESIVYPDYGHEGLPQFGDKAFGFLRDL</sequence>
<dbReference type="AlphaFoldDB" id="A0A146GC94"/>
<organism evidence="4 5">
    <name type="scientific">Terrimicrobium sacchariphilum</name>
    <dbReference type="NCBI Taxonomy" id="690879"/>
    <lineage>
        <taxon>Bacteria</taxon>
        <taxon>Pseudomonadati</taxon>
        <taxon>Verrucomicrobiota</taxon>
        <taxon>Terrimicrobiia</taxon>
        <taxon>Terrimicrobiales</taxon>
        <taxon>Terrimicrobiaceae</taxon>
        <taxon>Terrimicrobium</taxon>
    </lineage>
</organism>
<dbReference type="Gene3D" id="3.40.50.1820">
    <property type="entry name" value="alpha/beta hydrolase"/>
    <property type="match status" value="1"/>
</dbReference>
<dbReference type="Pfam" id="PF05448">
    <property type="entry name" value="AXE1"/>
    <property type="match status" value="1"/>
</dbReference>
<feature type="active site" description="Charge relay system" evidence="1">
    <location>
        <position position="274"/>
    </location>
</feature>
<dbReference type="InterPro" id="IPR039069">
    <property type="entry name" value="CE7"/>
</dbReference>
<dbReference type="GO" id="GO:0005976">
    <property type="term" value="P:polysaccharide metabolic process"/>
    <property type="evidence" value="ECO:0007669"/>
    <property type="project" value="TreeGrafter"/>
</dbReference>